<dbReference type="InterPro" id="IPR012296">
    <property type="entry name" value="Nuclease_put_TT1808"/>
</dbReference>
<reference evidence="2" key="1">
    <citation type="submission" date="2022-06" db="EMBL/GenBank/DDBJ databases">
        <title>Novel species in genus nocardia.</title>
        <authorList>
            <person name="Li F."/>
        </authorList>
    </citation>
    <scope>NUCLEOTIDE SEQUENCE</scope>
    <source>
        <strain evidence="2">CDC141</strain>
    </source>
</reference>
<evidence type="ECO:0000313" key="3">
    <source>
        <dbReference type="Proteomes" id="UP001139157"/>
    </source>
</evidence>
<dbReference type="Proteomes" id="UP001139157">
    <property type="component" value="Unassembled WGS sequence"/>
</dbReference>
<dbReference type="InterPro" id="IPR011335">
    <property type="entry name" value="Restrct_endonuc-II-like"/>
</dbReference>
<feature type="domain" description="Putative restriction endonuclease" evidence="1">
    <location>
        <begin position="12"/>
        <end position="74"/>
    </location>
</feature>
<gene>
    <name evidence="2" type="ORF">NDR86_28285</name>
</gene>
<dbReference type="RefSeq" id="WP_251916448.1">
    <property type="nucleotide sequence ID" value="NZ_JAMRXG010000014.1"/>
</dbReference>
<protein>
    <submittedName>
        <fullName evidence="2">Uma2 family endonuclease</fullName>
    </submittedName>
</protein>
<dbReference type="GO" id="GO:0004519">
    <property type="term" value="F:endonuclease activity"/>
    <property type="evidence" value="ECO:0007669"/>
    <property type="project" value="UniProtKB-KW"/>
</dbReference>
<dbReference type="Pfam" id="PF05685">
    <property type="entry name" value="Uma2"/>
    <property type="match status" value="1"/>
</dbReference>
<sequence>MAFPAQRLLTIADFAALEEDERGRWELVEGNLMVAPSPTPQHSNAAGELYMQLRPQLPQGVKLLLDVDLDLQLAPDGGAGHGAQARSVRCREVRV</sequence>
<dbReference type="SUPFAM" id="SSF52980">
    <property type="entry name" value="Restriction endonuclease-like"/>
    <property type="match status" value="1"/>
</dbReference>
<dbReference type="InterPro" id="IPR008538">
    <property type="entry name" value="Uma2"/>
</dbReference>
<proteinExistence type="predicted"/>
<dbReference type="AlphaFoldDB" id="A0A9X2EAZ2"/>
<dbReference type="Gene3D" id="3.90.1570.10">
    <property type="entry name" value="tt1808, chain A"/>
    <property type="match status" value="1"/>
</dbReference>
<dbReference type="EMBL" id="JAMRXG010000014">
    <property type="protein sequence ID" value="MCM6777392.1"/>
    <property type="molecule type" value="Genomic_DNA"/>
</dbReference>
<accession>A0A9X2EAZ2</accession>
<keyword evidence="2" id="KW-0378">Hydrolase</keyword>
<evidence type="ECO:0000259" key="1">
    <source>
        <dbReference type="Pfam" id="PF05685"/>
    </source>
</evidence>
<organism evidence="2 3">
    <name type="scientific">Nocardia pulmonis</name>
    <dbReference type="NCBI Taxonomy" id="2951408"/>
    <lineage>
        <taxon>Bacteria</taxon>
        <taxon>Bacillati</taxon>
        <taxon>Actinomycetota</taxon>
        <taxon>Actinomycetes</taxon>
        <taxon>Mycobacteriales</taxon>
        <taxon>Nocardiaceae</taxon>
        <taxon>Nocardia</taxon>
    </lineage>
</organism>
<name>A0A9X2EAZ2_9NOCA</name>
<comment type="caution">
    <text evidence="2">The sequence shown here is derived from an EMBL/GenBank/DDBJ whole genome shotgun (WGS) entry which is preliminary data.</text>
</comment>
<evidence type="ECO:0000313" key="2">
    <source>
        <dbReference type="EMBL" id="MCM6777392.1"/>
    </source>
</evidence>
<keyword evidence="3" id="KW-1185">Reference proteome</keyword>
<keyword evidence="2" id="KW-0255">Endonuclease</keyword>
<keyword evidence="2" id="KW-0540">Nuclease</keyword>